<reference evidence="3" key="1">
    <citation type="journal article" date="2012" name="PLoS Genet.">
        <title>The genomes of the fungal plant pathogens Cladosporium fulvum and Dothistroma septosporum reveal adaptation to different hosts and lifestyles but also signatures of common ancestry.</title>
        <authorList>
            <person name="de Wit P.J.G.M."/>
            <person name="van der Burgt A."/>
            <person name="Oekmen B."/>
            <person name="Stergiopoulos I."/>
            <person name="Abd-Elsalam K.A."/>
            <person name="Aerts A.L."/>
            <person name="Bahkali A.H."/>
            <person name="Beenen H.G."/>
            <person name="Chettri P."/>
            <person name="Cox M.P."/>
            <person name="Datema E."/>
            <person name="de Vries R.P."/>
            <person name="Dhillon B."/>
            <person name="Ganley A.R."/>
            <person name="Griffiths S.A."/>
            <person name="Guo Y."/>
            <person name="Hamelin R.C."/>
            <person name="Henrissat B."/>
            <person name="Kabir M.S."/>
            <person name="Jashni M.K."/>
            <person name="Kema G."/>
            <person name="Klaubauf S."/>
            <person name="Lapidus A."/>
            <person name="Levasseur A."/>
            <person name="Lindquist E."/>
            <person name="Mehrabi R."/>
            <person name="Ohm R.A."/>
            <person name="Owen T.J."/>
            <person name="Salamov A."/>
            <person name="Schwelm A."/>
            <person name="Schijlen E."/>
            <person name="Sun H."/>
            <person name="van den Burg H.A."/>
            <person name="van Ham R.C.H.J."/>
            <person name="Zhang S."/>
            <person name="Goodwin S.B."/>
            <person name="Grigoriev I.V."/>
            <person name="Collemare J."/>
            <person name="Bradshaw R.E."/>
        </authorList>
    </citation>
    <scope>NUCLEOTIDE SEQUENCE [LARGE SCALE GENOMIC DNA]</scope>
    <source>
        <strain evidence="3">NZE10 / CBS 128990</strain>
    </source>
</reference>
<dbReference type="NCBIfam" id="TIGR03561">
    <property type="entry name" value="organ_hyd_perox"/>
    <property type="match status" value="1"/>
</dbReference>
<evidence type="ECO:0000256" key="1">
    <source>
        <dbReference type="ARBA" id="ARBA00007378"/>
    </source>
</evidence>
<evidence type="ECO:0000313" key="2">
    <source>
        <dbReference type="EMBL" id="EME50158.1"/>
    </source>
</evidence>
<evidence type="ECO:0000313" key="3">
    <source>
        <dbReference type="Proteomes" id="UP000016933"/>
    </source>
</evidence>
<protein>
    <recommendedName>
        <fullName evidence="4">OsmC-like protein</fullName>
    </recommendedName>
</protein>
<dbReference type="Gene3D" id="2.20.25.10">
    <property type="match status" value="1"/>
</dbReference>
<dbReference type="GO" id="GO:0006979">
    <property type="term" value="P:response to oxidative stress"/>
    <property type="evidence" value="ECO:0007669"/>
    <property type="project" value="InterPro"/>
</dbReference>
<dbReference type="SUPFAM" id="SSF82784">
    <property type="entry name" value="OsmC-like"/>
    <property type="match status" value="1"/>
</dbReference>
<dbReference type="HOGENOM" id="CLU_106355_2_1_1"/>
<evidence type="ECO:0008006" key="4">
    <source>
        <dbReference type="Google" id="ProtNLM"/>
    </source>
</evidence>
<dbReference type="Proteomes" id="UP000016933">
    <property type="component" value="Unassembled WGS sequence"/>
</dbReference>
<dbReference type="OrthoDB" id="60422at2759"/>
<dbReference type="Gene3D" id="3.30.300.20">
    <property type="match status" value="1"/>
</dbReference>
<gene>
    <name evidence="2" type="ORF">DOTSEDRAFT_68879</name>
</gene>
<dbReference type="EMBL" id="KB446535">
    <property type="protein sequence ID" value="EME50158.1"/>
    <property type="molecule type" value="Genomic_DNA"/>
</dbReference>
<dbReference type="OMA" id="SACFSNA"/>
<accession>N1Q4D4</accession>
<name>N1Q4D4_DOTSN</name>
<sequence>MASIRTLRPALSSAPRLISINIPTKRFLNWSSSPPLTTAHATVTGGRQGHATTSHFELDLGMPKDLGGDGKKTNPEELFAAGYGACFQGAMAATAPSLGMKAPETTLVADVHLIGDAKKLDMGIRVDMKITGKGISAEDLKKLVEKTKTVCPYSRAVEGNVITNFEVKVE</sequence>
<dbReference type="InterPro" id="IPR036102">
    <property type="entry name" value="OsmC/Ohrsf"/>
</dbReference>
<dbReference type="Pfam" id="PF02566">
    <property type="entry name" value="OsmC"/>
    <property type="match status" value="1"/>
</dbReference>
<dbReference type="eggNOG" id="ENOG502S77G">
    <property type="taxonomic scope" value="Eukaryota"/>
</dbReference>
<dbReference type="PANTHER" id="PTHR33797:SF2">
    <property type="entry name" value="ORGANIC HYDROPEROXIDE RESISTANCE PROTEIN-LIKE"/>
    <property type="match status" value="1"/>
</dbReference>
<dbReference type="InterPro" id="IPR019953">
    <property type="entry name" value="OHR"/>
</dbReference>
<dbReference type="AlphaFoldDB" id="N1Q4D4"/>
<reference evidence="2 3" key="2">
    <citation type="journal article" date="2012" name="PLoS Pathog.">
        <title>Diverse lifestyles and strategies of plant pathogenesis encoded in the genomes of eighteen Dothideomycetes fungi.</title>
        <authorList>
            <person name="Ohm R.A."/>
            <person name="Feau N."/>
            <person name="Henrissat B."/>
            <person name="Schoch C.L."/>
            <person name="Horwitz B.A."/>
            <person name="Barry K.W."/>
            <person name="Condon B.J."/>
            <person name="Copeland A.C."/>
            <person name="Dhillon B."/>
            <person name="Glaser F."/>
            <person name="Hesse C.N."/>
            <person name="Kosti I."/>
            <person name="LaButti K."/>
            <person name="Lindquist E.A."/>
            <person name="Lucas S."/>
            <person name="Salamov A.A."/>
            <person name="Bradshaw R.E."/>
            <person name="Ciuffetti L."/>
            <person name="Hamelin R.C."/>
            <person name="Kema G.H.J."/>
            <person name="Lawrence C."/>
            <person name="Scott J.A."/>
            <person name="Spatafora J.W."/>
            <person name="Turgeon B.G."/>
            <person name="de Wit P.J.G.M."/>
            <person name="Zhong S."/>
            <person name="Goodwin S.B."/>
            <person name="Grigoriev I.V."/>
        </authorList>
    </citation>
    <scope>NUCLEOTIDE SEQUENCE [LARGE SCALE GENOMIC DNA]</scope>
    <source>
        <strain evidence="3">NZE10 / CBS 128990</strain>
    </source>
</reference>
<comment type="similarity">
    <text evidence="1">Belongs to the OsmC/Ohr family.</text>
</comment>
<dbReference type="InterPro" id="IPR015946">
    <property type="entry name" value="KH_dom-like_a/b"/>
</dbReference>
<organism evidence="2 3">
    <name type="scientific">Dothistroma septosporum (strain NZE10 / CBS 128990)</name>
    <name type="common">Red band needle blight fungus</name>
    <name type="synonym">Mycosphaerella pini</name>
    <dbReference type="NCBI Taxonomy" id="675120"/>
    <lineage>
        <taxon>Eukaryota</taxon>
        <taxon>Fungi</taxon>
        <taxon>Dikarya</taxon>
        <taxon>Ascomycota</taxon>
        <taxon>Pezizomycotina</taxon>
        <taxon>Dothideomycetes</taxon>
        <taxon>Dothideomycetidae</taxon>
        <taxon>Mycosphaerellales</taxon>
        <taxon>Mycosphaerellaceae</taxon>
        <taxon>Dothistroma</taxon>
    </lineage>
</organism>
<dbReference type="InterPro" id="IPR003718">
    <property type="entry name" value="OsmC/Ohr_fam"/>
</dbReference>
<keyword evidence="3" id="KW-1185">Reference proteome</keyword>
<proteinExistence type="inferred from homology"/>
<dbReference type="PANTHER" id="PTHR33797">
    <property type="entry name" value="ORGANIC HYDROPEROXIDE RESISTANCE PROTEIN-LIKE"/>
    <property type="match status" value="1"/>
</dbReference>